<dbReference type="EMBL" id="JANGCN010000010">
    <property type="protein sequence ID" value="MCQ5152937.1"/>
    <property type="molecule type" value="Genomic_DNA"/>
</dbReference>
<name>A0AAW5KQX6_9FIRM</name>
<dbReference type="AlphaFoldDB" id="A0AAW5KQX6"/>
<dbReference type="Proteomes" id="UP001206236">
    <property type="component" value="Unassembled WGS sequence"/>
</dbReference>
<gene>
    <name evidence="1" type="ORF">NE632_06395</name>
</gene>
<reference evidence="1" key="1">
    <citation type="submission" date="2022-06" db="EMBL/GenBank/DDBJ databases">
        <title>Isolation of gut microbiota from human fecal samples.</title>
        <authorList>
            <person name="Pamer E.G."/>
            <person name="Barat B."/>
            <person name="Waligurski E."/>
            <person name="Medina S."/>
            <person name="Paddock L."/>
            <person name="Mostad J."/>
        </authorList>
    </citation>
    <scope>NUCLEOTIDE SEQUENCE</scope>
    <source>
        <strain evidence="1">DFI.5.57</strain>
    </source>
</reference>
<accession>A0AAW5KQX6</accession>
<protein>
    <submittedName>
        <fullName evidence="1">Uncharacterized protein</fullName>
    </submittedName>
</protein>
<dbReference type="SUPFAM" id="SSF102405">
    <property type="entry name" value="MCP/YpsA-like"/>
    <property type="match status" value="1"/>
</dbReference>
<comment type="caution">
    <text evidence="1">The sequence shown here is derived from an EMBL/GenBank/DDBJ whole genome shotgun (WGS) entry which is preliminary data.</text>
</comment>
<evidence type="ECO:0000313" key="1">
    <source>
        <dbReference type="EMBL" id="MCQ5152937.1"/>
    </source>
</evidence>
<sequence>MLDVYTVSFFGHRQIDRFFETEEKVAALVRKLITEKEYVEFLIGRDGEFDQIVASTVRRAKHNIRDDNCELIWVLAYPKAEYVNNADSFDEYYDSVEICDEAARSHPKAAIQIRNRSMVDRSDLVVCYVEHETGGAFQTKTYAEKTGKDVINLPAD</sequence>
<evidence type="ECO:0000313" key="2">
    <source>
        <dbReference type="Proteomes" id="UP001206236"/>
    </source>
</evidence>
<dbReference type="Gene3D" id="3.40.50.450">
    <property type="match status" value="1"/>
</dbReference>
<dbReference type="RefSeq" id="WP_256321931.1">
    <property type="nucleotide sequence ID" value="NZ_JANGCN010000010.1"/>
</dbReference>
<proteinExistence type="predicted"/>
<organism evidence="1 2">
    <name type="scientific">Ruminococcus bicirculans</name>
    <name type="common">ex Wegman et al. 2014</name>
    <dbReference type="NCBI Taxonomy" id="1160721"/>
    <lineage>
        <taxon>Bacteria</taxon>
        <taxon>Bacillati</taxon>
        <taxon>Bacillota</taxon>
        <taxon>Clostridia</taxon>
        <taxon>Eubacteriales</taxon>
        <taxon>Oscillospiraceae</taxon>
        <taxon>Ruminococcus</taxon>
    </lineage>
</organism>